<dbReference type="EMBL" id="ML996084">
    <property type="protein sequence ID" value="KAF2154311.1"/>
    <property type="molecule type" value="Genomic_DNA"/>
</dbReference>
<dbReference type="PROSITE" id="PS50236">
    <property type="entry name" value="CHCR"/>
    <property type="match status" value="1"/>
</dbReference>
<accession>A0A9P4J495</accession>
<evidence type="ECO:0000256" key="5">
    <source>
        <dbReference type="SAM" id="MobiDB-lite"/>
    </source>
</evidence>
<dbReference type="InterPro" id="IPR019452">
    <property type="entry name" value="VPS39/TGF_beta_rcpt-assoc_1"/>
</dbReference>
<feature type="repeat" description="CHCR" evidence="4">
    <location>
        <begin position="730"/>
        <end position="894"/>
    </location>
</feature>
<evidence type="ECO:0000256" key="3">
    <source>
        <dbReference type="ARBA" id="ARBA00038201"/>
    </source>
</evidence>
<dbReference type="InterPro" id="IPR032914">
    <property type="entry name" value="Vam6/VPS39/TRAP1"/>
</dbReference>
<dbReference type="InterPro" id="IPR000547">
    <property type="entry name" value="Clathrin_H-chain/VPS_repeat"/>
</dbReference>
<dbReference type="Pfam" id="PF00780">
    <property type="entry name" value="CNH"/>
    <property type="match status" value="1"/>
</dbReference>
<feature type="region of interest" description="Disordered" evidence="5">
    <location>
        <begin position="50"/>
        <end position="74"/>
    </location>
</feature>
<dbReference type="Pfam" id="PF10367">
    <property type="entry name" value="zf-Vps39_C"/>
    <property type="match status" value="1"/>
</dbReference>
<comment type="caution">
    <text evidence="7">The sequence shown here is derived from an EMBL/GenBank/DDBJ whole genome shotgun (WGS) entry which is preliminary data.</text>
</comment>
<evidence type="ECO:0000256" key="1">
    <source>
        <dbReference type="ARBA" id="ARBA00004184"/>
    </source>
</evidence>
<dbReference type="InterPro" id="IPR001180">
    <property type="entry name" value="CNH_dom"/>
</dbReference>
<protein>
    <recommendedName>
        <fullName evidence="6">CNH domain-containing protein</fullName>
    </recommendedName>
</protein>
<dbReference type="Proteomes" id="UP000799439">
    <property type="component" value="Unassembled WGS sequence"/>
</dbReference>
<dbReference type="GO" id="GO:0000329">
    <property type="term" value="C:fungal-type vacuole membrane"/>
    <property type="evidence" value="ECO:0007669"/>
    <property type="project" value="TreeGrafter"/>
</dbReference>
<dbReference type="PROSITE" id="PS50219">
    <property type="entry name" value="CNH"/>
    <property type="match status" value="1"/>
</dbReference>
<gene>
    <name evidence="7" type="ORF">K461DRAFT_223131</name>
</gene>
<dbReference type="Pfam" id="PF10366">
    <property type="entry name" value="Vps39_1"/>
    <property type="match status" value="1"/>
</dbReference>
<sequence length="1045" mass="115518">MLIAFKAQSIIELKQRDKSKIESVLAYGDRVLVGFNTGSLRIYRLNELASSPSDTGDAPSSGDNATEPGKDQKPAHRLTDLLHEEEKFSKRAIQQLAIIKEANVLVALTDNHVSVHDLQTYALQERLDKTRGASTFAVTSNVDKDAETGVPTLVSRMAVAVKRKILLWSWHDMELESDVQEIVLPATVKSLTWVTGIKVMVGMDPGFTLVNIETGDMTDINKPIPPTAESAGPATARFAAVSSSGMGYMGMGGWVPKPMATKLGPGNLLLAKDVNTLFVDEDGAPVEKRQIPWAAAPDTIGYSYPYLLSLQQANKGTMEVRSPDTLTLLQSVQVPNATLLHVPQPNISLAHAGKGFLVASDRTVWRMLATSYESQTEQLVHQSRFDEAISLLTMLEDTLLKDKTGQIREIQMQKAQALFAQQKYRPALDLFTDAAAPPVRVVSRYPKSIAGNVSRIEEPEEISTDGELSENVDKSENSKNIAGEVVQTPKKSKVDKIKSAAKDSDTASIKSVSANNEAASIKTKKKSHLPLQGGDLKQAVMALCSFLAQSRVQIQKYLNFDGTLKDTIASQIAADKDSDPPFRNIIVLVDDLAAGKIDWEKELFAVAKLVDTTLFRAYMYALPSLAGPLFRLDNFCDPDVVEEKLYENGRYNDLIDFLQGKKLHRQALELLLQFGKNEAEEEIMPALRGPSRTVAYLQQLPPEMIDIILEFSKWPLETTPEAGMEIFVADTENAESLPRDRVVAHLSSMSPSLSLKYLEHIINELGDQSANFHQMLVDAYLAEMKSSASSDKVDVDKTKLESFLRQSMSYNKAKTFRQLPSEDPHFYECRAIVLSAMGNHKQALSIYVFQIKDYAKAEQYCNDLYLTSTDSESSAVGQEEIYTILLSLYLRPPQPETINWPPALELLSKHGARLPSSSTLNLVPDHLSVSELHSYFRGRMRRDVAAVNTTRISRGLQEVRHTAADAELIFGQSSPGRVKKALIGRNKRITVRDDDHCRVCLKRFGNSAIRVWPDGEVVHYGCVDGRGRTASGGGGFEGMKKGSWN</sequence>
<dbReference type="PANTHER" id="PTHR12894:SF49">
    <property type="entry name" value="VAM6_VPS39-LIKE PROTEIN"/>
    <property type="match status" value="1"/>
</dbReference>
<dbReference type="InterPro" id="IPR019453">
    <property type="entry name" value="VPS39/TGFA1_Znf"/>
</dbReference>
<dbReference type="GO" id="GO:0006914">
    <property type="term" value="P:autophagy"/>
    <property type="evidence" value="ECO:0007669"/>
    <property type="project" value="TreeGrafter"/>
</dbReference>
<evidence type="ECO:0000259" key="6">
    <source>
        <dbReference type="PROSITE" id="PS50219"/>
    </source>
</evidence>
<dbReference type="GO" id="GO:0012505">
    <property type="term" value="C:endomembrane system"/>
    <property type="evidence" value="ECO:0007669"/>
    <property type="project" value="UniProtKB-SubCell"/>
</dbReference>
<dbReference type="GO" id="GO:0034058">
    <property type="term" value="P:endosomal vesicle fusion"/>
    <property type="evidence" value="ECO:0007669"/>
    <property type="project" value="TreeGrafter"/>
</dbReference>
<dbReference type="PANTHER" id="PTHR12894">
    <property type="entry name" value="CNH DOMAIN CONTAINING"/>
    <property type="match status" value="1"/>
</dbReference>
<name>A0A9P4J495_9PEZI</name>
<dbReference type="Pfam" id="PF23556">
    <property type="entry name" value="TPR_Vps41"/>
    <property type="match status" value="1"/>
</dbReference>
<keyword evidence="8" id="KW-1185">Reference proteome</keyword>
<comment type="subcellular location">
    <subcellularLocation>
        <location evidence="1">Endomembrane system</location>
        <topology evidence="1">Peripheral membrane protein</topology>
    </subcellularLocation>
</comment>
<dbReference type="GO" id="GO:0006886">
    <property type="term" value="P:intracellular protein transport"/>
    <property type="evidence" value="ECO:0007669"/>
    <property type="project" value="UniProtKB-UniRule"/>
</dbReference>
<evidence type="ECO:0000256" key="4">
    <source>
        <dbReference type="PROSITE-ProRule" id="PRU01006"/>
    </source>
</evidence>
<evidence type="ECO:0000313" key="7">
    <source>
        <dbReference type="EMBL" id="KAF2154311.1"/>
    </source>
</evidence>
<keyword evidence="2" id="KW-0472">Membrane</keyword>
<feature type="domain" description="CNH" evidence="6">
    <location>
        <begin position="18"/>
        <end position="347"/>
    </location>
</feature>
<dbReference type="AlphaFoldDB" id="A0A9P4J495"/>
<organism evidence="7 8">
    <name type="scientific">Myriangium duriaei CBS 260.36</name>
    <dbReference type="NCBI Taxonomy" id="1168546"/>
    <lineage>
        <taxon>Eukaryota</taxon>
        <taxon>Fungi</taxon>
        <taxon>Dikarya</taxon>
        <taxon>Ascomycota</taxon>
        <taxon>Pezizomycotina</taxon>
        <taxon>Dothideomycetes</taxon>
        <taxon>Dothideomycetidae</taxon>
        <taxon>Myriangiales</taxon>
        <taxon>Myriangiaceae</taxon>
        <taxon>Myriangium</taxon>
    </lineage>
</organism>
<proteinExistence type="inferred from homology"/>
<comment type="similarity">
    <text evidence="3">Belongs to the VAM6/VPS39 family.</text>
</comment>
<evidence type="ECO:0000256" key="2">
    <source>
        <dbReference type="ARBA" id="ARBA00023136"/>
    </source>
</evidence>
<evidence type="ECO:0000313" key="8">
    <source>
        <dbReference type="Proteomes" id="UP000799439"/>
    </source>
</evidence>
<reference evidence="7" key="1">
    <citation type="journal article" date="2020" name="Stud. Mycol.">
        <title>101 Dothideomycetes genomes: a test case for predicting lifestyles and emergence of pathogens.</title>
        <authorList>
            <person name="Haridas S."/>
            <person name="Albert R."/>
            <person name="Binder M."/>
            <person name="Bloem J."/>
            <person name="Labutti K."/>
            <person name="Salamov A."/>
            <person name="Andreopoulos B."/>
            <person name="Baker S."/>
            <person name="Barry K."/>
            <person name="Bills G."/>
            <person name="Bluhm B."/>
            <person name="Cannon C."/>
            <person name="Castanera R."/>
            <person name="Culley D."/>
            <person name="Daum C."/>
            <person name="Ezra D."/>
            <person name="Gonzalez J."/>
            <person name="Henrissat B."/>
            <person name="Kuo A."/>
            <person name="Liang C."/>
            <person name="Lipzen A."/>
            <person name="Lutzoni F."/>
            <person name="Magnuson J."/>
            <person name="Mondo S."/>
            <person name="Nolan M."/>
            <person name="Ohm R."/>
            <person name="Pangilinan J."/>
            <person name="Park H.-J."/>
            <person name="Ramirez L."/>
            <person name="Alfaro M."/>
            <person name="Sun H."/>
            <person name="Tritt A."/>
            <person name="Yoshinaga Y."/>
            <person name="Zwiers L.-H."/>
            <person name="Turgeon B."/>
            <person name="Goodwin S."/>
            <person name="Spatafora J."/>
            <person name="Crous P."/>
            <person name="Grigoriev I."/>
        </authorList>
    </citation>
    <scope>NUCLEOTIDE SEQUENCE</scope>
    <source>
        <strain evidence="7">CBS 260.36</strain>
    </source>
</reference>
<dbReference type="OrthoDB" id="5325112at2759"/>